<proteinExistence type="predicted"/>
<keyword evidence="6" id="KW-1133">Transmembrane helix</keyword>
<comment type="subcellular location">
    <subcellularLocation>
        <location evidence="1">Membrane</location>
        <topology evidence="1">Multi-pass membrane protein</topology>
    </subcellularLocation>
</comment>
<dbReference type="SMART" id="SM00744">
    <property type="entry name" value="RINGv"/>
    <property type="match status" value="1"/>
</dbReference>
<dbReference type="InParanoid" id="F4S0X5"/>
<dbReference type="GeneID" id="18936070"/>
<reference evidence="11" key="1">
    <citation type="journal article" date="2011" name="Proc. Natl. Acad. Sci. U.S.A.">
        <title>Obligate biotrophy features unraveled by the genomic analysis of rust fungi.</title>
        <authorList>
            <person name="Duplessis S."/>
            <person name="Cuomo C.A."/>
            <person name="Lin Y.-C."/>
            <person name="Aerts A."/>
            <person name="Tisserant E."/>
            <person name="Veneault-Fourrey C."/>
            <person name="Joly D.L."/>
            <person name="Hacquard S."/>
            <person name="Amselem J."/>
            <person name="Cantarel B.L."/>
            <person name="Chiu R."/>
            <person name="Coutinho P.M."/>
            <person name="Feau N."/>
            <person name="Field M."/>
            <person name="Frey P."/>
            <person name="Gelhaye E."/>
            <person name="Goldberg J."/>
            <person name="Grabherr M.G."/>
            <person name="Kodira C.D."/>
            <person name="Kohler A."/>
            <person name="Kuees U."/>
            <person name="Lindquist E.A."/>
            <person name="Lucas S.M."/>
            <person name="Mago R."/>
            <person name="Mauceli E."/>
            <person name="Morin E."/>
            <person name="Murat C."/>
            <person name="Pangilinan J.L."/>
            <person name="Park R."/>
            <person name="Pearson M."/>
            <person name="Quesneville H."/>
            <person name="Rouhier N."/>
            <person name="Sakthikumar S."/>
            <person name="Salamov A.A."/>
            <person name="Schmutz J."/>
            <person name="Selles B."/>
            <person name="Shapiro H."/>
            <person name="Tanguay P."/>
            <person name="Tuskan G.A."/>
            <person name="Henrissat B."/>
            <person name="Van de Peer Y."/>
            <person name="Rouze P."/>
            <person name="Ellis J.G."/>
            <person name="Dodds P.N."/>
            <person name="Schein J.E."/>
            <person name="Zhong S."/>
            <person name="Hamelin R.C."/>
            <person name="Grigoriev I.V."/>
            <person name="Szabo L.J."/>
            <person name="Martin F."/>
        </authorList>
    </citation>
    <scope>NUCLEOTIDE SEQUENCE [LARGE SCALE GENOMIC DNA]</scope>
    <source>
        <strain evidence="11">98AG31 / pathotype 3-4-7</strain>
    </source>
</reference>
<protein>
    <recommendedName>
        <fullName evidence="9">RING-CH-type domain-containing protein</fullName>
    </recommendedName>
</protein>
<dbReference type="PROSITE" id="PS51292">
    <property type="entry name" value="ZF_RING_CH"/>
    <property type="match status" value="1"/>
</dbReference>
<dbReference type="KEGG" id="mlr:MELLADRAFT_91928"/>
<feature type="compositionally biased region" description="Low complexity" evidence="8">
    <location>
        <begin position="1"/>
        <end position="19"/>
    </location>
</feature>
<dbReference type="RefSeq" id="XP_007415009.1">
    <property type="nucleotide sequence ID" value="XM_007414947.1"/>
</dbReference>
<feature type="domain" description="RING-CH-type" evidence="9">
    <location>
        <begin position="116"/>
        <end position="211"/>
    </location>
</feature>
<evidence type="ECO:0000256" key="3">
    <source>
        <dbReference type="ARBA" id="ARBA00022723"/>
    </source>
</evidence>
<evidence type="ECO:0000259" key="9">
    <source>
        <dbReference type="PROSITE" id="PS51292"/>
    </source>
</evidence>
<dbReference type="GO" id="GO:0016020">
    <property type="term" value="C:membrane"/>
    <property type="evidence" value="ECO:0007669"/>
    <property type="project" value="UniProtKB-SubCell"/>
</dbReference>
<keyword evidence="4" id="KW-0863">Zinc-finger</keyword>
<dbReference type="Gene3D" id="3.30.40.10">
    <property type="entry name" value="Zinc/RING finger domain, C3HC4 (zinc finger)"/>
    <property type="match status" value="1"/>
</dbReference>
<evidence type="ECO:0000313" key="11">
    <source>
        <dbReference type="Proteomes" id="UP000001072"/>
    </source>
</evidence>
<accession>F4S0X5</accession>
<keyword evidence="3" id="KW-0479">Metal-binding</keyword>
<dbReference type="InterPro" id="IPR013083">
    <property type="entry name" value="Znf_RING/FYVE/PHD"/>
</dbReference>
<dbReference type="EMBL" id="GL883136">
    <property type="protein sequence ID" value="EGG01664.1"/>
    <property type="molecule type" value="Genomic_DNA"/>
</dbReference>
<keyword evidence="2" id="KW-0812">Transmembrane</keyword>
<evidence type="ECO:0000256" key="7">
    <source>
        <dbReference type="ARBA" id="ARBA00023136"/>
    </source>
</evidence>
<dbReference type="VEuPathDB" id="FungiDB:MELLADRAFT_91928"/>
<dbReference type="AlphaFoldDB" id="F4S0X5"/>
<feature type="region of interest" description="Disordered" evidence="8">
    <location>
        <begin position="1"/>
        <end position="116"/>
    </location>
</feature>
<dbReference type="OrthoDB" id="5817083at2759"/>
<evidence type="ECO:0000256" key="2">
    <source>
        <dbReference type="ARBA" id="ARBA00022692"/>
    </source>
</evidence>
<evidence type="ECO:0000256" key="5">
    <source>
        <dbReference type="ARBA" id="ARBA00022833"/>
    </source>
</evidence>
<dbReference type="PANTHER" id="PTHR46283">
    <property type="entry name" value="E3 UBIQUITIN-PROTEIN LIGASE MARCH5"/>
    <property type="match status" value="1"/>
</dbReference>
<evidence type="ECO:0000256" key="6">
    <source>
        <dbReference type="ARBA" id="ARBA00022989"/>
    </source>
</evidence>
<gene>
    <name evidence="10" type="ORF">MELLADRAFT_91928</name>
</gene>
<keyword evidence="7" id="KW-0472">Membrane</keyword>
<dbReference type="Proteomes" id="UP000001072">
    <property type="component" value="Unassembled WGS sequence"/>
</dbReference>
<evidence type="ECO:0000256" key="1">
    <source>
        <dbReference type="ARBA" id="ARBA00004141"/>
    </source>
</evidence>
<keyword evidence="11" id="KW-1185">Reference proteome</keyword>
<evidence type="ECO:0000313" key="10">
    <source>
        <dbReference type="EMBL" id="EGG01664.1"/>
    </source>
</evidence>
<evidence type="ECO:0000256" key="8">
    <source>
        <dbReference type="SAM" id="MobiDB-lite"/>
    </source>
</evidence>
<evidence type="ECO:0000256" key="4">
    <source>
        <dbReference type="ARBA" id="ARBA00022771"/>
    </source>
</evidence>
<keyword evidence="5" id="KW-0862">Zinc</keyword>
<name>F4S0X5_MELLP</name>
<sequence>MSNSIPSSISKPSTSNTNPQEPTTDSHSHSHSSFYDNFPNHVESYSDELPPDSHPINHEENHHHIPGSYLRDNYVNEPHPRLMMRGTTGRHSHPSSLPNQSRSRPRPSEPISRPKVDLDEPRKCWICYDDEEPESLESDLGYPVLTTSASLQLQKKRKWVKPCRCSLVAHESCLLTWVTTYQLTHSPTTSVASRLSTPVTCPQCAATYHLAQPSSHLLTIIDSFKRPYDKVVSWSALGCVLLGFSITTSSYGLWASRCFLGQARWNNWIVNSSGHFSFSKLFQLSLVGPILLLSRTTQLDSIIPFLPISLVLSNLAPSGYDSQDSTSNQVQFVKLDSVFPPGPALTLCLIPWARIGWNWIWSRITYVVLAHEYKSLEFMDPANGFPSGLGLDGGPRPALVPNAVGRQAEEANGPEDQRFNPLAAANDGGRGQLGAEVVLDYTTLRGAIRMGMEALLLPGAASMAGNMLLLISKHLPWLRTVLGIRSILHHSYFSAPSTGSIWYRLTSSIGTTISRITGLRFWNPSNHQLVGISDWRTNEGILNQYKNGIIEDPIWWRNTLGGALIVLVKDVMGLIEKVLKIRKLSQRRILDVV</sequence>
<dbReference type="GO" id="GO:0008270">
    <property type="term" value="F:zinc ion binding"/>
    <property type="evidence" value="ECO:0007669"/>
    <property type="project" value="UniProtKB-KW"/>
</dbReference>
<dbReference type="eggNOG" id="KOG3053">
    <property type="taxonomic scope" value="Eukaryota"/>
</dbReference>
<organism evidence="11">
    <name type="scientific">Melampsora larici-populina (strain 98AG31 / pathotype 3-4-7)</name>
    <name type="common">Poplar leaf rust fungus</name>
    <dbReference type="NCBI Taxonomy" id="747676"/>
    <lineage>
        <taxon>Eukaryota</taxon>
        <taxon>Fungi</taxon>
        <taxon>Dikarya</taxon>
        <taxon>Basidiomycota</taxon>
        <taxon>Pucciniomycotina</taxon>
        <taxon>Pucciniomycetes</taxon>
        <taxon>Pucciniales</taxon>
        <taxon>Melampsoraceae</taxon>
        <taxon>Melampsora</taxon>
    </lineage>
</organism>
<dbReference type="STRING" id="747676.F4S0X5"/>
<dbReference type="HOGENOM" id="CLU_401210_0_0_1"/>
<dbReference type="InterPro" id="IPR011016">
    <property type="entry name" value="Znf_RING-CH"/>
</dbReference>